<dbReference type="InterPro" id="IPR043917">
    <property type="entry name" value="DUF5753"/>
</dbReference>
<dbReference type="Pfam" id="PF13560">
    <property type="entry name" value="HTH_31"/>
    <property type="match status" value="1"/>
</dbReference>
<dbReference type="InterPro" id="IPR001387">
    <property type="entry name" value="Cro/C1-type_HTH"/>
</dbReference>
<dbReference type="Proteomes" id="UP000251891">
    <property type="component" value="Unassembled WGS sequence"/>
</dbReference>
<dbReference type="OrthoDB" id="3469353at2"/>
<reference evidence="2 3" key="1">
    <citation type="submission" date="2018-06" db="EMBL/GenBank/DDBJ databases">
        <title>Actinomadura craniellae sp. nov. isolated from marine sponge Craniella sp.</title>
        <authorList>
            <person name="Li L."/>
            <person name="Xu Q.H."/>
            <person name="Lin H.W."/>
            <person name="Lu Y.H."/>
        </authorList>
    </citation>
    <scope>NUCLEOTIDE SEQUENCE [LARGE SCALE GENOMIC DNA]</scope>
    <source>
        <strain evidence="2 3">LHW63021</strain>
    </source>
</reference>
<dbReference type="EMBL" id="QLYX01000008">
    <property type="protein sequence ID" value="RAY13587.1"/>
    <property type="molecule type" value="Genomic_DNA"/>
</dbReference>
<sequence>MHDPYSPQAIWGRELRHYRRAAGLTQAQLAALINYSESLISNIETGQVPAVPEFAAACDEALNTGGALLRQLDWRKAERFPAWFGEWPVIETKATVLRTFELAVVPGLLQTPAYAGALLDGDESAVEARMERQQILFREDPPPPKLRCVLDEAVLLRPVGSPEIMHEQLEHLLKMAESPRITLQVVPFGVHPGLQGSFWLASLGPGNSEVGYVETAVRGQIARNPEDLEILADLWDSIQAHALPQNASLDLIRRTVNERWT</sequence>
<dbReference type="AlphaFoldDB" id="A0A365H3A9"/>
<keyword evidence="3" id="KW-1185">Reference proteome</keyword>
<accession>A0A365H3A9</accession>
<dbReference type="InterPro" id="IPR010982">
    <property type="entry name" value="Lambda_DNA-bd_dom_sf"/>
</dbReference>
<dbReference type="RefSeq" id="WP_111869128.1">
    <property type="nucleotide sequence ID" value="NZ_QLYX01000008.1"/>
</dbReference>
<feature type="domain" description="HTH cro/C1-type" evidence="1">
    <location>
        <begin position="15"/>
        <end position="69"/>
    </location>
</feature>
<comment type="caution">
    <text evidence="2">The sequence shown here is derived from an EMBL/GenBank/DDBJ whole genome shotgun (WGS) entry which is preliminary data.</text>
</comment>
<dbReference type="SMART" id="SM00530">
    <property type="entry name" value="HTH_XRE"/>
    <property type="match status" value="1"/>
</dbReference>
<dbReference type="Gene3D" id="1.10.260.40">
    <property type="entry name" value="lambda repressor-like DNA-binding domains"/>
    <property type="match status" value="1"/>
</dbReference>
<dbReference type="SUPFAM" id="SSF47413">
    <property type="entry name" value="lambda repressor-like DNA-binding domains"/>
    <property type="match status" value="1"/>
</dbReference>
<dbReference type="CDD" id="cd00093">
    <property type="entry name" value="HTH_XRE"/>
    <property type="match status" value="1"/>
</dbReference>
<protein>
    <submittedName>
        <fullName evidence="2">XRE family transcriptional regulator</fullName>
    </submittedName>
</protein>
<gene>
    <name evidence="2" type="ORF">DPM19_18080</name>
</gene>
<name>A0A365H3A9_9ACTN</name>
<proteinExistence type="predicted"/>
<dbReference type="GO" id="GO:0003677">
    <property type="term" value="F:DNA binding"/>
    <property type="evidence" value="ECO:0007669"/>
    <property type="project" value="InterPro"/>
</dbReference>
<evidence type="ECO:0000313" key="2">
    <source>
        <dbReference type="EMBL" id="RAY13587.1"/>
    </source>
</evidence>
<evidence type="ECO:0000313" key="3">
    <source>
        <dbReference type="Proteomes" id="UP000251891"/>
    </source>
</evidence>
<organism evidence="2 3">
    <name type="scientific">Actinomadura craniellae</name>
    <dbReference type="NCBI Taxonomy" id="2231787"/>
    <lineage>
        <taxon>Bacteria</taxon>
        <taxon>Bacillati</taxon>
        <taxon>Actinomycetota</taxon>
        <taxon>Actinomycetes</taxon>
        <taxon>Streptosporangiales</taxon>
        <taxon>Thermomonosporaceae</taxon>
        <taxon>Actinomadura</taxon>
    </lineage>
</organism>
<evidence type="ECO:0000259" key="1">
    <source>
        <dbReference type="PROSITE" id="PS50943"/>
    </source>
</evidence>
<dbReference type="Pfam" id="PF19054">
    <property type="entry name" value="DUF5753"/>
    <property type="match status" value="1"/>
</dbReference>
<dbReference type="PROSITE" id="PS50943">
    <property type="entry name" value="HTH_CROC1"/>
    <property type="match status" value="1"/>
</dbReference>